<dbReference type="RefSeq" id="WP_135839010.1">
    <property type="nucleotide sequence ID" value="NZ_SRRO01000001.1"/>
</dbReference>
<sequence>MSFVSGLKDRVELVRERRPLVDHVVRTVEHYGNVNGSALAAAVTYFAFLSFFPILALSFAVIGFVSRAYENADEDLETAIDGVLPGIIGNGPGELPLSTFQDNAPGILSVGILLALYSGLGWLSGMRTALVAVFEEPEREQPSFVVGKLRDLLALLILGSVLVVSVAVSGIATKVATPILDLVGLGAGAEPLLWVFALLLGLAASALLFFAFFRLLATPDVPSRSLWSGAVLGAVVFELLKQLSTILLQGTREQPAVQAFGIALILLVWINYFSRVVVLAAAWAHTSPEARAIREARTVADQMPEGPRIDLAAAARAGVRPAAAAAGPASSPMAAFAAGAASMLGLVALVALVRRRR</sequence>
<accession>A0A4Z1CKD6</accession>
<protein>
    <submittedName>
        <fullName evidence="7">YihY/virulence factor BrkB family protein</fullName>
    </submittedName>
</protein>
<feature type="transmembrane region" description="Helical" evidence="6">
    <location>
        <begin position="192"/>
        <end position="213"/>
    </location>
</feature>
<keyword evidence="8" id="KW-1185">Reference proteome</keyword>
<dbReference type="OrthoDB" id="4127374at2"/>
<keyword evidence="3 6" id="KW-0812">Transmembrane</keyword>
<evidence type="ECO:0000256" key="6">
    <source>
        <dbReference type="SAM" id="Phobius"/>
    </source>
</evidence>
<comment type="subcellular location">
    <subcellularLocation>
        <location evidence="1">Cell membrane</location>
        <topology evidence="1">Multi-pass membrane protein</topology>
    </subcellularLocation>
</comment>
<dbReference type="Proteomes" id="UP000297496">
    <property type="component" value="Unassembled WGS sequence"/>
</dbReference>
<proteinExistence type="predicted"/>
<name>A0A4Z1CKD6_9ACTN</name>
<reference evidence="7 8" key="1">
    <citation type="submission" date="2019-04" db="EMBL/GenBank/DDBJ databases">
        <title>Three New Species of Nocardioides, Nocardioides euryhalodurans sp. nov., Nocardioides seonyuensis sp. nov. and Nocardioides eburneoflavus sp. nov. Isolated from Soil.</title>
        <authorList>
            <person name="Roh S.G."/>
            <person name="Lee C."/>
            <person name="Kim M.-K."/>
            <person name="Kim S.B."/>
        </authorList>
    </citation>
    <scope>NUCLEOTIDE SEQUENCE [LARGE SCALE GENOMIC DNA]</scope>
    <source>
        <strain evidence="7 8">MMS17-SY213</strain>
    </source>
</reference>
<dbReference type="Pfam" id="PF03631">
    <property type="entry name" value="Virul_fac_BrkB"/>
    <property type="match status" value="1"/>
</dbReference>
<gene>
    <name evidence="7" type="ORF">EXE59_11390</name>
</gene>
<feature type="transmembrane region" description="Helical" evidence="6">
    <location>
        <begin position="260"/>
        <end position="284"/>
    </location>
</feature>
<evidence type="ECO:0000256" key="2">
    <source>
        <dbReference type="ARBA" id="ARBA00022475"/>
    </source>
</evidence>
<evidence type="ECO:0000256" key="3">
    <source>
        <dbReference type="ARBA" id="ARBA00022692"/>
    </source>
</evidence>
<dbReference type="PANTHER" id="PTHR30213:SF1">
    <property type="entry name" value="INNER MEMBRANE PROTEIN YHJD"/>
    <property type="match status" value="1"/>
</dbReference>
<dbReference type="AlphaFoldDB" id="A0A4Z1CKD6"/>
<evidence type="ECO:0000313" key="7">
    <source>
        <dbReference type="EMBL" id="TGN64500.1"/>
    </source>
</evidence>
<dbReference type="GO" id="GO:0005886">
    <property type="term" value="C:plasma membrane"/>
    <property type="evidence" value="ECO:0007669"/>
    <property type="project" value="UniProtKB-SubCell"/>
</dbReference>
<keyword evidence="5 6" id="KW-0472">Membrane</keyword>
<keyword evidence="4 6" id="KW-1133">Transmembrane helix</keyword>
<evidence type="ECO:0000256" key="5">
    <source>
        <dbReference type="ARBA" id="ARBA00023136"/>
    </source>
</evidence>
<dbReference type="InterPro" id="IPR017039">
    <property type="entry name" value="Virul_fac_BrkB"/>
</dbReference>
<feature type="transmembrane region" description="Helical" evidence="6">
    <location>
        <begin position="107"/>
        <end position="132"/>
    </location>
</feature>
<evidence type="ECO:0000313" key="8">
    <source>
        <dbReference type="Proteomes" id="UP000297496"/>
    </source>
</evidence>
<dbReference type="PANTHER" id="PTHR30213">
    <property type="entry name" value="INNER MEMBRANE PROTEIN YHJD"/>
    <property type="match status" value="1"/>
</dbReference>
<feature type="transmembrane region" description="Helical" evidence="6">
    <location>
        <begin position="333"/>
        <end position="353"/>
    </location>
</feature>
<evidence type="ECO:0000256" key="1">
    <source>
        <dbReference type="ARBA" id="ARBA00004651"/>
    </source>
</evidence>
<evidence type="ECO:0000256" key="4">
    <source>
        <dbReference type="ARBA" id="ARBA00022989"/>
    </source>
</evidence>
<organism evidence="7 8">
    <name type="scientific">Nocardioides eburneiflavus</name>
    <dbReference type="NCBI Taxonomy" id="2518372"/>
    <lineage>
        <taxon>Bacteria</taxon>
        <taxon>Bacillati</taxon>
        <taxon>Actinomycetota</taxon>
        <taxon>Actinomycetes</taxon>
        <taxon>Propionibacteriales</taxon>
        <taxon>Nocardioidaceae</taxon>
        <taxon>Nocardioides</taxon>
    </lineage>
</organism>
<feature type="transmembrane region" description="Helical" evidence="6">
    <location>
        <begin position="38"/>
        <end position="65"/>
    </location>
</feature>
<feature type="transmembrane region" description="Helical" evidence="6">
    <location>
        <begin position="152"/>
        <end position="172"/>
    </location>
</feature>
<keyword evidence="2" id="KW-1003">Cell membrane</keyword>
<dbReference type="EMBL" id="SRRO01000001">
    <property type="protein sequence ID" value="TGN64500.1"/>
    <property type="molecule type" value="Genomic_DNA"/>
</dbReference>
<comment type="caution">
    <text evidence="7">The sequence shown here is derived from an EMBL/GenBank/DDBJ whole genome shotgun (WGS) entry which is preliminary data.</text>
</comment>